<dbReference type="AlphaFoldDB" id="A0A3N0V2X2"/>
<name>A0A3N0V2X2_9PROT</name>
<reference evidence="4 5" key="1">
    <citation type="submission" date="2018-10" db="EMBL/GenBank/DDBJ databases">
        <authorList>
            <person name="Chen W.-M."/>
        </authorList>
    </citation>
    <scope>NUCLEOTIDE SEQUENCE [LARGE SCALE GENOMIC DNA]</scope>
    <source>
        <strain evidence="4 5">H-5</strain>
    </source>
</reference>
<evidence type="ECO:0000259" key="3">
    <source>
        <dbReference type="SMART" id="SM00563"/>
    </source>
</evidence>
<evidence type="ECO:0000313" key="5">
    <source>
        <dbReference type="Proteomes" id="UP000275137"/>
    </source>
</evidence>
<dbReference type="InterPro" id="IPR042099">
    <property type="entry name" value="ANL_N_sf"/>
</dbReference>
<proteinExistence type="inferred from homology"/>
<keyword evidence="4" id="KW-0012">Acyltransferase</keyword>
<dbReference type="PANTHER" id="PTHR43201">
    <property type="entry name" value="ACYL-COA SYNTHETASE"/>
    <property type="match status" value="1"/>
</dbReference>
<dbReference type="GO" id="GO:0031956">
    <property type="term" value="F:medium-chain fatty acid-CoA ligase activity"/>
    <property type="evidence" value="ECO:0007669"/>
    <property type="project" value="TreeGrafter"/>
</dbReference>
<organism evidence="4 5">
    <name type="scientific">Pseudomethylobacillus aquaticus</name>
    <dbReference type="NCBI Taxonomy" id="2676064"/>
    <lineage>
        <taxon>Bacteria</taxon>
        <taxon>Pseudomonadati</taxon>
        <taxon>Pseudomonadota</taxon>
        <taxon>Betaproteobacteria</taxon>
        <taxon>Nitrosomonadales</taxon>
        <taxon>Methylophilaceae</taxon>
        <taxon>Pseudomethylobacillus</taxon>
    </lineage>
</organism>
<dbReference type="GO" id="GO:0016746">
    <property type="term" value="F:acyltransferase activity"/>
    <property type="evidence" value="ECO:0007669"/>
    <property type="project" value="UniProtKB-KW"/>
</dbReference>
<dbReference type="Gene3D" id="3.30.300.30">
    <property type="match status" value="1"/>
</dbReference>
<dbReference type="Gene3D" id="3.40.50.12780">
    <property type="entry name" value="N-terminal domain of ligase-like"/>
    <property type="match status" value="1"/>
</dbReference>
<accession>A0A3N0V2X2</accession>
<dbReference type="SUPFAM" id="SSF56801">
    <property type="entry name" value="Acetyl-CoA synthetase-like"/>
    <property type="match status" value="1"/>
</dbReference>
<dbReference type="RefSeq" id="WP_123236699.1">
    <property type="nucleotide sequence ID" value="NZ_RJVP01000002.1"/>
</dbReference>
<dbReference type="InterPro" id="IPR045851">
    <property type="entry name" value="AMP-bd_C_sf"/>
</dbReference>
<gene>
    <name evidence="4" type="ORF">ED236_04085</name>
</gene>
<dbReference type="InterPro" id="IPR000873">
    <property type="entry name" value="AMP-dep_synth/lig_dom"/>
</dbReference>
<dbReference type="GO" id="GO:0006631">
    <property type="term" value="P:fatty acid metabolic process"/>
    <property type="evidence" value="ECO:0007669"/>
    <property type="project" value="TreeGrafter"/>
</dbReference>
<sequence>MIRTLLRGLCRLLFRIEVHGKQHLPHQGKVLVIANHQSYLDGLLIGLFLPFRATFVIHTTVLDNWLFRQIFRYVPYLAVDQTSALGMKKILKLVDSGEAVVIFPEGRISTTGSLMKVYEGPGFIAAKTGAQIVPVRVEGAACSIYGRLDRAFPRPVFPKISLYIQAQEQIAMPEAANSKLRRKLAGDAMQQLMQRMLATGHSEHTLFSALLQIIRLHGRRRQVMEDIRQTRDSYGSLLKKSLALARLVSKISQPGDTLGVLMPNLNSTVCLIYGMSAVQRVPAMLNYTAGAQGMHSACVTAGIRVILTSRQFLEAAKLTEMVAAIPDVQLVYLEDLRARFTLPDKLWLLGYALWRPQQVSIPTSADAPAVVLFTSGSEGKPKGVVLSHRNILSNVTQIRAVIEFSPHDKFFMALPLFHAFGFTAGAILPVLSGAGLMLYPSPLHYRVIPEVIYDRNCTVLFGTSTFLAHYGKFAHPYDFNRLRYVVAGAEKLADSVKQQWMDKFGIRILEGYGATECAPVLAVNTPMAQRAGSVGRLMPGMQYQLLTVPGISRGGLLHVHGPNVMLGYYFHDHPARLHPTAAILDGHTERAGWYNTGDIVEVDTEGYVHILGRVKRFAKIAGEMVSLEVVEQIAVHASPEHQHAASTQPDVQRGETILLFTTDAQLTREALQTTARQLGSPEIAVARRIIVVKELPLLGTGKLDYVALKLLAESQQ</sequence>
<keyword evidence="4" id="KW-0808">Transferase</keyword>
<dbReference type="NCBIfam" id="NF005959">
    <property type="entry name" value="PRK08043.1"/>
    <property type="match status" value="1"/>
</dbReference>
<dbReference type="InterPro" id="IPR020845">
    <property type="entry name" value="AMP-binding_CS"/>
</dbReference>
<dbReference type="EMBL" id="RJVP01000002">
    <property type="protein sequence ID" value="ROH86891.1"/>
    <property type="molecule type" value="Genomic_DNA"/>
</dbReference>
<protein>
    <submittedName>
        <fullName evidence="4">Bifunctional acyl-ACP--phospholipid O-acyltransferase/long-chain-fatty-acid--ACP ligase</fullName>
    </submittedName>
</protein>
<keyword evidence="5" id="KW-1185">Reference proteome</keyword>
<dbReference type="SMART" id="SM00563">
    <property type="entry name" value="PlsC"/>
    <property type="match status" value="1"/>
</dbReference>
<evidence type="ECO:0000256" key="2">
    <source>
        <dbReference type="ARBA" id="ARBA00022598"/>
    </source>
</evidence>
<dbReference type="CDD" id="cd07989">
    <property type="entry name" value="LPLAT_AGPAT-like"/>
    <property type="match status" value="1"/>
</dbReference>
<feature type="domain" description="Phospholipid/glycerol acyltransferase" evidence="3">
    <location>
        <begin position="30"/>
        <end position="140"/>
    </location>
</feature>
<dbReference type="Pfam" id="PF01553">
    <property type="entry name" value="Acyltransferase"/>
    <property type="match status" value="1"/>
</dbReference>
<dbReference type="Pfam" id="PF00501">
    <property type="entry name" value="AMP-binding"/>
    <property type="match status" value="1"/>
</dbReference>
<comment type="similarity">
    <text evidence="1">Belongs to the ATP-dependent AMP-binding enzyme family.</text>
</comment>
<dbReference type="InterPro" id="IPR002123">
    <property type="entry name" value="Plipid/glycerol_acylTrfase"/>
</dbReference>
<comment type="caution">
    <text evidence="4">The sequence shown here is derived from an EMBL/GenBank/DDBJ whole genome shotgun (WGS) entry which is preliminary data.</text>
</comment>
<dbReference type="Proteomes" id="UP000275137">
    <property type="component" value="Unassembled WGS sequence"/>
</dbReference>
<dbReference type="PANTHER" id="PTHR43201:SF5">
    <property type="entry name" value="MEDIUM-CHAIN ACYL-COA LIGASE ACSF2, MITOCHONDRIAL"/>
    <property type="match status" value="1"/>
</dbReference>
<evidence type="ECO:0000313" key="4">
    <source>
        <dbReference type="EMBL" id="ROH86891.1"/>
    </source>
</evidence>
<dbReference type="PROSITE" id="PS00455">
    <property type="entry name" value="AMP_BINDING"/>
    <property type="match status" value="1"/>
</dbReference>
<evidence type="ECO:0000256" key="1">
    <source>
        <dbReference type="ARBA" id="ARBA00006432"/>
    </source>
</evidence>
<keyword evidence="2 4" id="KW-0436">Ligase</keyword>
<dbReference type="SUPFAM" id="SSF69593">
    <property type="entry name" value="Glycerol-3-phosphate (1)-acyltransferase"/>
    <property type="match status" value="1"/>
</dbReference>